<feature type="domain" description="EamA" evidence="7">
    <location>
        <begin position="196"/>
        <end position="332"/>
    </location>
</feature>
<comment type="similarity">
    <text evidence="2 6">Belongs to the drug/metabolite transporter (DMT) superfamily. Plant drug/metabolite exporter (P-DME) (TC 2.A.7.4) family.</text>
</comment>
<comment type="subcellular location">
    <subcellularLocation>
        <location evidence="1 6">Membrane</location>
        <topology evidence="1 6">Multi-pass membrane protein</topology>
    </subcellularLocation>
</comment>
<gene>
    <name evidence="8" type="ORF">KP509_13G003000</name>
</gene>
<dbReference type="OMA" id="MVGVQFI"/>
<evidence type="ECO:0000256" key="1">
    <source>
        <dbReference type="ARBA" id="ARBA00004141"/>
    </source>
</evidence>
<feature type="transmembrane region" description="Helical" evidence="6">
    <location>
        <begin position="98"/>
        <end position="118"/>
    </location>
</feature>
<dbReference type="Proteomes" id="UP000825935">
    <property type="component" value="Chromosome 13"/>
</dbReference>
<evidence type="ECO:0000256" key="4">
    <source>
        <dbReference type="ARBA" id="ARBA00022989"/>
    </source>
</evidence>
<evidence type="ECO:0000313" key="9">
    <source>
        <dbReference type="Proteomes" id="UP000825935"/>
    </source>
</evidence>
<keyword evidence="5 6" id="KW-0472">Membrane</keyword>
<dbReference type="PANTHER" id="PTHR31218">
    <property type="entry name" value="WAT1-RELATED PROTEIN"/>
    <property type="match status" value="1"/>
</dbReference>
<proteinExistence type="inferred from homology"/>
<dbReference type="GO" id="GO:0022857">
    <property type="term" value="F:transmembrane transporter activity"/>
    <property type="evidence" value="ECO:0007669"/>
    <property type="project" value="InterPro"/>
</dbReference>
<feature type="domain" description="EamA" evidence="7">
    <location>
        <begin position="6"/>
        <end position="140"/>
    </location>
</feature>
<feature type="transmembrane region" description="Helical" evidence="6">
    <location>
        <begin position="192"/>
        <end position="213"/>
    </location>
</feature>
<evidence type="ECO:0000259" key="7">
    <source>
        <dbReference type="Pfam" id="PF00892"/>
    </source>
</evidence>
<feature type="transmembrane region" description="Helical" evidence="6">
    <location>
        <begin position="260"/>
        <end position="278"/>
    </location>
</feature>
<reference evidence="8" key="1">
    <citation type="submission" date="2021-08" db="EMBL/GenBank/DDBJ databases">
        <title>WGS assembly of Ceratopteris richardii.</title>
        <authorList>
            <person name="Marchant D.B."/>
            <person name="Chen G."/>
            <person name="Jenkins J."/>
            <person name="Shu S."/>
            <person name="Leebens-Mack J."/>
            <person name="Grimwood J."/>
            <person name="Schmutz J."/>
            <person name="Soltis P."/>
            <person name="Soltis D."/>
            <person name="Chen Z.-H."/>
        </authorList>
    </citation>
    <scope>NUCLEOTIDE SEQUENCE</scope>
    <source>
        <strain evidence="8">Whitten #5841</strain>
        <tissue evidence="8">Leaf</tissue>
    </source>
</reference>
<dbReference type="AlphaFoldDB" id="A0A8T2TAV3"/>
<organism evidence="8 9">
    <name type="scientific">Ceratopteris richardii</name>
    <name type="common">Triangle waterfern</name>
    <dbReference type="NCBI Taxonomy" id="49495"/>
    <lineage>
        <taxon>Eukaryota</taxon>
        <taxon>Viridiplantae</taxon>
        <taxon>Streptophyta</taxon>
        <taxon>Embryophyta</taxon>
        <taxon>Tracheophyta</taxon>
        <taxon>Polypodiopsida</taxon>
        <taxon>Polypodiidae</taxon>
        <taxon>Polypodiales</taxon>
        <taxon>Pteridineae</taxon>
        <taxon>Pteridaceae</taxon>
        <taxon>Parkerioideae</taxon>
        <taxon>Ceratopteris</taxon>
    </lineage>
</organism>
<keyword evidence="9" id="KW-1185">Reference proteome</keyword>
<keyword evidence="3 6" id="KW-0812">Transmembrane</keyword>
<feature type="transmembrane region" description="Helical" evidence="6">
    <location>
        <begin position="290"/>
        <end position="308"/>
    </location>
</feature>
<dbReference type="OrthoDB" id="1728340at2759"/>
<evidence type="ECO:0000313" key="8">
    <source>
        <dbReference type="EMBL" id="KAH7420351.1"/>
    </source>
</evidence>
<evidence type="ECO:0000256" key="2">
    <source>
        <dbReference type="ARBA" id="ARBA00007635"/>
    </source>
</evidence>
<dbReference type="InterPro" id="IPR037185">
    <property type="entry name" value="EmrE-like"/>
</dbReference>
<dbReference type="InterPro" id="IPR030184">
    <property type="entry name" value="WAT1-related"/>
</dbReference>
<dbReference type="InterPro" id="IPR000620">
    <property type="entry name" value="EamA_dom"/>
</dbReference>
<sequence>MQDPLKAHLALVFVQFTYGAYHVISKMALTVGINQLVFCIIRDIIALCILAPVAFFRERKIRPPLTPSLLLSFLFLGVTGIFANQLLFLIGLNLTSPAYAAALQPGIPVFTFLLAVCIGTEHVDWNTLAGISKIGGTVVCVTGALLISVYKGPVIWGDGFLDLHMEGAEFAKPSPEPVGWFAQILMDIGLDAWHVGALCLIGNCFCMAVYIAFQAPLLVRYPAPLSMTAYSYMFGAICMSLSGLLGANNWNDWRLTGAELLSVIYAGVVASAFNYGVLTWCNKIVGPSLVSLYMPLQPLFSSVLARIFLDSSLYLGSILGGGLIIVGLYCVTWGQMKMEVFATTPYRRITRMIELDDTQSLVKQPYMKGQAHMLSSIFPLWRTKAMKL</sequence>
<feature type="transmembrane region" description="Helical" evidence="6">
    <location>
        <begin position="35"/>
        <end position="56"/>
    </location>
</feature>
<dbReference type="EMBL" id="CM035418">
    <property type="protein sequence ID" value="KAH7420351.1"/>
    <property type="molecule type" value="Genomic_DNA"/>
</dbReference>
<dbReference type="SUPFAM" id="SSF103481">
    <property type="entry name" value="Multidrug resistance efflux transporter EmrE"/>
    <property type="match status" value="2"/>
</dbReference>
<evidence type="ECO:0000256" key="5">
    <source>
        <dbReference type="ARBA" id="ARBA00023136"/>
    </source>
</evidence>
<evidence type="ECO:0000256" key="6">
    <source>
        <dbReference type="RuleBase" id="RU363077"/>
    </source>
</evidence>
<keyword evidence="4 6" id="KW-1133">Transmembrane helix</keyword>
<feature type="transmembrane region" description="Helical" evidence="6">
    <location>
        <begin position="225"/>
        <end position="248"/>
    </location>
</feature>
<name>A0A8T2TAV3_CERRI</name>
<dbReference type="Pfam" id="PF00892">
    <property type="entry name" value="EamA"/>
    <property type="match status" value="2"/>
</dbReference>
<feature type="transmembrane region" description="Helical" evidence="6">
    <location>
        <begin position="314"/>
        <end position="331"/>
    </location>
</feature>
<accession>A0A8T2TAV3</accession>
<comment type="caution">
    <text evidence="8">The sequence shown here is derived from an EMBL/GenBank/DDBJ whole genome shotgun (WGS) entry which is preliminary data.</text>
</comment>
<protein>
    <recommendedName>
        <fullName evidence="6">WAT1-related protein</fullName>
    </recommendedName>
</protein>
<feature type="transmembrane region" description="Helical" evidence="6">
    <location>
        <begin position="130"/>
        <end position="150"/>
    </location>
</feature>
<feature type="transmembrane region" description="Helical" evidence="6">
    <location>
        <begin position="68"/>
        <end position="92"/>
    </location>
</feature>
<evidence type="ECO:0000256" key="3">
    <source>
        <dbReference type="ARBA" id="ARBA00022692"/>
    </source>
</evidence>
<dbReference type="GO" id="GO:0016020">
    <property type="term" value="C:membrane"/>
    <property type="evidence" value="ECO:0007669"/>
    <property type="project" value="UniProtKB-SubCell"/>
</dbReference>